<dbReference type="SUPFAM" id="SSF55729">
    <property type="entry name" value="Acyl-CoA N-acyltransferases (Nat)"/>
    <property type="match status" value="1"/>
</dbReference>
<dbReference type="GO" id="GO:0016747">
    <property type="term" value="F:acyltransferase activity, transferring groups other than amino-acyl groups"/>
    <property type="evidence" value="ECO:0007669"/>
    <property type="project" value="InterPro"/>
</dbReference>
<feature type="compositionally biased region" description="Basic and acidic residues" evidence="1">
    <location>
        <begin position="189"/>
        <end position="198"/>
    </location>
</feature>
<dbReference type="PANTHER" id="PTHR43792">
    <property type="entry name" value="GNAT FAMILY, PUTATIVE (AFU_ORTHOLOGUE AFUA_3G00765)-RELATED-RELATED"/>
    <property type="match status" value="1"/>
</dbReference>
<gene>
    <name evidence="3" type="ORF">GCM10008939_16240</name>
</gene>
<proteinExistence type="predicted"/>
<evidence type="ECO:0000313" key="3">
    <source>
        <dbReference type="EMBL" id="GGJ72561.1"/>
    </source>
</evidence>
<sequence>MNASGPLRGARVTLRPLQPGDAPALAAYRDDPLVARYQGWPLPSTLADAQALVTDMQGRRAGDPGWTQLAVTLPASPGPGDTLIGDVALHVQGREGEIGVTLARAHHGHGYAAEALNVLLDHALGPLGLTLLRAEIDPRNLPVLRLLQRLHFRHHETQVGTYLHRGEWTDNAVYTLTPADRQARPAPGHPDEAAHRED</sequence>
<feature type="region of interest" description="Disordered" evidence="1">
    <location>
        <begin position="178"/>
        <end position="198"/>
    </location>
</feature>
<dbReference type="EMBL" id="BMOE01000004">
    <property type="protein sequence ID" value="GGJ72561.1"/>
    <property type="molecule type" value="Genomic_DNA"/>
</dbReference>
<reference evidence="3" key="2">
    <citation type="submission" date="2020-09" db="EMBL/GenBank/DDBJ databases">
        <authorList>
            <person name="Sun Q."/>
            <person name="Ohkuma M."/>
        </authorList>
    </citation>
    <scope>NUCLEOTIDE SEQUENCE</scope>
    <source>
        <strain evidence="3">JCM 14371</strain>
    </source>
</reference>
<dbReference type="AlphaFoldDB" id="A0A917PE56"/>
<dbReference type="InterPro" id="IPR051531">
    <property type="entry name" value="N-acetyltransferase"/>
</dbReference>
<dbReference type="Pfam" id="PF13302">
    <property type="entry name" value="Acetyltransf_3"/>
    <property type="match status" value="1"/>
</dbReference>
<dbReference type="InterPro" id="IPR016181">
    <property type="entry name" value="Acyl_CoA_acyltransferase"/>
</dbReference>
<dbReference type="RefSeq" id="WP_188962110.1">
    <property type="nucleotide sequence ID" value="NZ_BMOE01000004.1"/>
</dbReference>
<evidence type="ECO:0000256" key="1">
    <source>
        <dbReference type="SAM" id="MobiDB-lite"/>
    </source>
</evidence>
<evidence type="ECO:0000313" key="4">
    <source>
        <dbReference type="Proteomes" id="UP000635726"/>
    </source>
</evidence>
<dbReference type="PANTHER" id="PTHR43792:SF1">
    <property type="entry name" value="N-ACETYLTRANSFERASE DOMAIN-CONTAINING PROTEIN"/>
    <property type="match status" value="1"/>
</dbReference>
<keyword evidence="4" id="KW-1185">Reference proteome</keyword>
<reference evidence="3" key="1">
    <citation type="journal article" date="2014" name="Int. J. Syst. Evol. Microbiol.">
        <title>Complete genome sequence of Corynebacterium casei LMG S-19264T (=DSM 44701T), isolated from a smear-ripened cheese.</title>
        <authorList>
            <consortium name="US DOE Joint Genome Institute (JGI-PGF)"/>
            <person name="Walter F."/>
            <person name="Albersmeier A."/>
            <person name="Kalinowski J."/>
            <person name="Ruckert C."/>
        </authorList>
    </citation>
    <scope>NUCLEOTIDE SEQUENCE</scope>
    <source>
        <strain evidence="3">JCM 14371</strain>
    </source>
</reference>
<dbReference type="PROSITE" id="PS51186">
    <property type="entry name" value="GNAT"/>
    <property type="match status" value="1"/>
</dbReference>
<comment type="caution">
    <text evidence="3">The sequence shown here is derived from an EMBL/GenBank/DDBJ whole genome shotgun (WGS) entry which is preliminary data.</text>
</comment>
<accession>A0A917PE56</accession>
<name>A0A917PE56_9DEIO</name>
<dbReference type="InterPro" id="IPR000182">
    <property type="entry name" value="GNAT_dom"/>
</dbReference>
<feature type="domain" description="N-acetyltransferase" evidence="2">
    <location>
        <begin position="12"/>
        <end position="180"/>
    </location>
</feature>
<dbReference type="Proteomes" id="UP000635726">
    <property type="component" value="Unassembled WGS sequence"/>
</dbReference>
<evidence type="ECO:0000259" key="2">
    <source>
        <dbReference type="PROSITE" id="PS51186"/>
    </source>
</evidence>
<protein>
    <submittedName>
        <fullName evidence="3">N-acetyltransferase</fullName>
    </submittedName>
</protein>
<dbReference type="Gene3D" id="3.40.630.30">
    <property type="match status" value="1"/>
</dbReference>
<organism evidence="3 4">
    <name type="scientific">Deinococcus aquiradiocola</name>
    <dbReference type="NCBI Taxonomy" id="393059"/>
    <lineage>
        <taxon>Bacteria</taxon>
        <taxon>Thermotogati</taxon>
        <taxon>Deinococcota</taxon>
        <taxon>Deinococci</taxon>
        <taxon>Deinococcales</taxon>
        <taxon>Deinococcaceae</taxon>
        <taxon>Deinococcus</taxon>
    </lineage>
</organism>